<dbReference type="AlphaFoldDB" id="A0A1I8BLF6"/>
<feature type="transmembrane region" description="Helical" evidence="8">
    <location>
        <begin position="59"/>
        <end position="77"/>
    </location>
</feature>
<evidence type="ECO:0000256" key="7">
    <source>
        <dbReference type="ARBA" id="ARBA00023136"/>
    </source>
</evidence>
<evidence type="ECO:0000259" key="9">
    <source>
        <dbReference type="Pfam" id="PF01699"/>
    </source>
</evidence>
<evidence type="ECO:0000313" key="11">
    <source>
        <dbReference type="WBParaSite" id="MhA1_Contig2836.frz3.gene2"/>
    </source>
</evidence>
<name>A0A1I8BLF6_MELHA</name>
<keyword evidence="6 8" id="KW-1133">Transmembrane helix</keyword>
<evidence type="ECO:0000256" key="4">
    <source>
        <dbReference type="ARBA" id="ARBA00022568"/>
    </source>
</evidence>
<evidence type="ECO:0000256" key="3">
    <source>
        <dbReference type="ARBA" id="ARBA00022449"/>
    </source>
</evidence>
<proteinExistence type="inferred from homology"/>
<dbReference type="PANTHER" id="PTHR10846">
    <property type="entry name" value="SODIUM/POTASSIUM/CALCIUM EXCHANGER"/>
    <property type="match status" value="1"/>
</dbReference>
<keyword evidence="4" id="KW-0406">Ion transport</keyword>
<accession>A0A1I8BLF6</accession>
<dbReference type="GO" id="GO:0006874">
    <property type="term" value="P:intracellular calcium ion homeostasis"/>
    <property type="evidence" value="ECO:0007669"/>
    <property type="project" value="TreeGrafter"/>
</dbReference>
<keyword evidence="3" id="KW-0050">Antiport</keyword>
<keyword evidence="5 8" id="KW-0812">Transmembrane</keyword>
<dbReference type="FunFam" id="1.20.1420.30:FF:000004">
    <property type="entry name" value="Sodium/potassium/calcium exchanger 2 isoform 1"/>
    <property type="match status" value="1"/>
</dbReference>
<dbReference type="WBParaSite" id="MhA1_Contig2836.frz3.gene2">
    <property type="protein sequence ID" value="MhA1_Contig2836.frz3.gene2"/>
    <property type="gene ID" value="MhA1_Contig2836.frz3.gene2"/>
</dbReference>
<protein>
    <submittedName>
        <fullName evidence="11">Na_Ca_ex domain-containing protein</fullName>
    </submittedName>
</protein>
<dbReference type="GO" id="GO:0008273">
    <property type="term" value="F:calcium, potassium:sodium antiporter activity"/>
    <property type="evidence" value="ECO:0007669"/>
    <property type="project" value="TreeGrafter"/>
</dbReference>
<keyword evidence="4" id="KW-0109">Calcium transport</keyword>
<comment type="subcellular location">
    <subcellularLocation>
        <location evidence="1">Membrane</location>
        <topology evidence="1">Multi-pass membrane protein</topology>
    </subcellularLocation>
</comment>
<dbReference type="GO" id="GO:0005262">
    <property type="term" value="F:calcium channel activity"/>
    <property type="evidence" value="ECO:0007669"/>
    <property type="project" value="TreeGrafter"/>
</dbReference>
<reference evidence="11" key="1">
    <citation type="submission" date="2016-11" db="UniProtKB">
        <authorList>
            <consortium name="WormBaseParasite"/>
        </authorList>
    </citation>
    <scope>IDENTIFICATION</scope>
</reference>
<keyword evidence="4" id="KW-0813">Transport</keyword>
<keyword evidence="10" id="KW-1185">Reference proteome</keyword>
<evidence type="ECO:0000256" key="6">
    <source>
        <dbReference type="ARBA" id="ARBA00022989"/>
    </source>
</evidence>
<dbReference type="Pfam" id="PF01699">
    <property type="entry name" value="Na_Ca_ex"/>
    <property type="match status" value="1"/>
</dbReference>
<keyword evidence="7 8" id="KW-0472">Membrane</keyword>
<dbReference type="GO" id="GO:0005886">
    <property type="term" value="C:plasma membrane"/>
    <property type="evidence" value="ECO:0007669"/>
    <property type="project" value="TreeGrafter"/>
</dbReference>
<sequence length="415" mass="46486">MAAGGSAPEFFTSLFGVFITENNVGVGTIVGSATFNILCVLSFCTLFSRNVLSLTWWPLYRDITFYGIAILCLSFFFLDERIYWTEALAMFAFYIIYAIFMKYNSTIERWVKRRLNLLYGVNIMTTNGITPKVSGGDNNNPTTPSDFSKNKINEQTSQIQIAGGIEVRRPLLHAGGNFPEIYPGILQLAMDPNKLLKDFGTNSSTFSDSTRIVRKRESADHIILLSRRNAAITARGHNKGRRSSRRLDKSCSLPSFAHALSSTTTIAAKNENIKTILVLPANKGNNGILLNKGITNGLPPVNLVTTNKNLLMTGSSQLQPVEEDNNKNVTDYQKNEFNCENDNDDSNGNNISSPEVFIESGVIEVNKEEEKEEEQQQEYVDLSWPKTFYKKCVFLFLAPIMFPLAYTLPDVKREV</sequence>
<feature type="transmembrane region" description="Helical" evidence="8">
    <location>
        <begin position="24"/>
        <end position="47"/>
    </location>
</feature>
<organism evidence="10 11">
    <name type="scientific">Meloidogyne hapla</name>
    <name type="common">Root-knot nematode worm</name>
    <dbReference type="NCBI Taxonomy" id="6305"/>
    <lineage>
        <taxon>Eukaryota</taxon>
        <taxon>Metazoa</taxon>
        <taxon>Ecdysozoa</taxon>
        <taxon>Nematoda</taxon>
        <taxon>Chromadorea</taxon>
        <taxon>Rhabditida</taxon>
        <taxon>Tylenchina</taxon>
        <taxon>Tylenchomorpha</taxon>
        <taxon>Tylenchoidea</taxon>
        <taxon>Meloidogynidae</taxon>
        <taxon>Meloidogyninae</taxon>
        <taxon>Meloidogyne</taxon>
    </lineage>
</organism>
<dbReference type="InterPro" id="IPR044880">
    <property type="entry name" value="NCX_ion-bd_dom_sf"/>
</dbReference>
<evidence type="ECO:0000256" key="5">
    <source>
        <dbReference type="ARBA" id="ARBA00022692"/>
    </source>
</evidence>
<dbReference type="InterPro" id="IPR004837">
    <property type="entry name" value="NaCa_Exmemb"/>
</dbReference>
<dbReference type="OMA" id="RESADHI"/>
<feature type="transmembrane region" description="Helical" evidence="8">
    <location>
        <begin position="83"/>
        <end position="103"/>
    </location>
</feature>
<dbReference type="Proteomes" id="UP000095281">
    <property type="component" value="Unplaced"/>
</dbReference>
<dbReference type="Gene3D" id="1.20.1420.30">
    <property type="entry name" value="NCX, central ion-binding region"/>
    <property type="match status" value="1"/>
</dbReference>
<dbReference type="InterPro" id="IPR004481">
    <property type="entry name" value="K/Na/Ca-exchanger"/>
</dbReference>
<comment type="similarity">
    <text evidence="2">Belongs to the Ca(2+):cation antiporter (CaCA) (TC 2.A.19) family. SLC24A subfamily.</text>
</comment>
<evidence type="ECO:0000256" key="2">
    <source>
        <dbReference type="ARBA" id="ARBA00005364"/>
    </source>
</evidence>
<feature type="transmembrane region" description="Helical" evidence="8">
    <location>
        <begin position="392"/>
        <end position="409"/>
    </location>
</feature>
<feature type="domain" description="Sodium/calcium exchanger membrane region" evidence="9">
    <location>
        <begin position="1"/>
        <end position="101"/>
    </location>
</feature>
<evidence type="ECO:0000256" key="8">
    <source>
        <dbReference type="SAM" id="Phobius"/>
    </source>
</evidence>
<evidence type="ECO:0000256" key="1">
    <source>
        <dbReference type="ARBA" id="ARBA00004141"/>
    </source>
</evidence>
<dbReference type="PANTHER" id="PTHR10846:SF72">
    <property type="entry name" value="SODIUM_POTASSIUM_CALCIUM EXCHANGER NCKX30C"/>
    <property type="match status" value="1"/>
</dbReference>
<keyword evidence="4" id="KW-0106">Calcium</keyword>
<evidence type="ECO:0000313" key="10">
    <source>
        <dbReference type="Proteomes" id="UP000095281"/>
    </source>
</evidence>